<sequence length="794" mass="86026">MEWQRGPCHVVQRKARQPGSTWQMRGRFDPKELQNKPKHSLVQTVDRLRRDGLLSIKECSTAINALGRASAWPEALGLLCGLRSDSLEPSSITYGAALGAVPSWSICLSLIGQALQAGTPTGPIHITALIKSLSKGSDWARSMMAWQEVRDCSMLDPRLNSATITALRGERWTVAVWLLKEAMCSVPPDIVNFNAAISACEKGQQWEQALTLLDAAGGLRVQAETITFSGAISACEKCRQWERALAMLGQLKRSRLTADTIIYSAAISACEKSGRWQQAVLVLQQMLEERVPTDMVLYSAVMSACEKGRRWAEALYLLKEALRKFRPEITPYNVVISACAPGGQWEVAVQLLSEAADLGVDVRTASSAISACAEAKAWAPALAVLADMRQRSVRPNIKVLNAAVGACEAPGVALGLLQEIRSADLEPDILSYVAAIEAIADRGISSWRSAEAVACLVGTACALLGNTFSSVENLAGQLVLALDLLTDAGFFQAYGSALQEFARRTLLAPAWPRLMGLTKRRSGEIGGGVGWELPQLAFWTCSALRDSVLERQFGLGNALTSRVLEVLCLPGAWKPIAVAQARSELYHSEEVYQSLTSRSIAAWSSCSLASEGFAIQRVCGFGEADSDFRLLSPVLVEHDRSQHAERQALLLLLEELFVLPGHSQMRAAGFQSRPQEAVVVTPRLPAKAYALPATRSQTSADQRFLPGCGLRVATGLDWRRRRTQELDASRGAGGLLYANAADMRPAGVSTKHQSEVCLRGWHAYKQTVRNMAPTSNSSDALTASCPDMRALLTA</sequence>
<dbReference type="Gene3D" id="1.25.40.10">
    <property type="entry name" value="Tetratricopeptide repeat domain"/>
    <property type="match status" value="2"/>
</dbReference>
<reference evidence="3" key="1">
    <citation type="submission" date="2023-08" db="EMBL/GenBank/DDBJ databases">
        <authorList>
            <person name="Chen Y."/>
            <person name="Shah S."/>
            <person name="Dougan E. K."/>
            <person name="Thang M."/>
            <person name="Chan C."/>
        </authorList>
    </citation>
    <scope>NUCLEOTIDE SEQUENCE</scope>
</reference>
<organism evidence="3 4">
    <name type="scientific">Effrenium voratum</name>
    <dbReference type="NCBI Taxonomy" id="2562239"/>
    <lineage>
        <taxon>Eukaryota</taxon>
        <taxon>Sar</taxon>
        <taxon>Alveolata</taxon>
        <taxon>Dinophyceae</taxon>
        <taxon>Suessiales</taxon>
        <taxon>Symbiodiniaceae</taxon>
        <taxon>Effrenium</taxon>
    </lineage>
</organism>
<feature type="repeat" description="PPR" evidence="2">
    <location>
        <begin position="259"/>
        <end position="293"/>
    </location>
</feature>
<feature type="repeat" description="PPR" evidence="2">
    <location>
        <begin position="361"/>
        <end position="395"/>
    </location>
</feature>
<name>A0AA36HQB8_9DINO</name>
<dbReference type="Pfam" id="PF13812">
    <property type="entry name" value="PPR_3"/>
    <property type="match status" value="1"/>
</dbReference>
<dbReference type="EMBL" id="CAUJNA010000189">
    <property type="protein sequence ID" value="CAJ1373354.1"/>
    <property type="molecule type" value="Genomic_DNA"/>
</dbReference>
<dbReference type="Proteomes" id="UP001178507">
    <property type="component" value="Unassembled WGS sequence"/>
</dbReference>
<dbReference type="PROSITE" id="PS51375">
    <property type="entry name" value="PPR"/>
    <property type="match status" value="2"/>
</dbReference>
<dbReference type="InterPro" id="IPR002885">
    <property type="entry name" value="PPR_rpt"/>
</dbReference>
<evidence type="ECO:0000256" key="1">
    <source>
        <dbReference type="ARBA" id="ARBA00022737"/>
    </source>
</evidence>
<dbReference type="Pfam" id="PF01535">
    <property type="entry name" value="PPR"/>
    <property type="match status" value="3"/>
</dbReference>
<dbReference type="NCBIfam" id="TIGR00756">
    <property type="entry name" value="PPR"/>
    <property type="match status" value="1"/>
</dbReference>
<dbReference type="PANTHER" id="PTHR47447">
    <property type="entry name" value="OS03G0856100 PROTEIN"/>
    <property type="match status" value="1"/>
</dbReference>
<evidence type="ECO:0000313" key="4">
    <source>
        <dbReference type="Proteomes" id="UP001178507"/>
    </source>
</evidence>
<dbReference type="AlphaFoldDB" id="A0AA36HQB8"/>
<accession>A0AA36HQB8</accession>
<gene>
    <name evidence="3" type="ORF">EVOR1521_LOCUS3189</name>
</gene>
<dbReference type="InterPro" id="IPR011990">
    <property type="entry name" value="TPR-like_helical_dom_sf"/>
</dbReference>
<keyword evidence="4" id="KW-1185">Reference proteome</keyword>
<evidence type="ECO:0000313" key="3">
    <source>
        <dbReference type="EMBL" id="CAJ1373354.1"/>
    </source>
</evidence>
<evidence type="ECO:0000256" key="2">
    <source>
        <dbReference type="PROSITE-ProRule" id="PRU00708"/>
    </source>
</evidence>
<dbReference type="SUPFAM" id="SSF48452">
    <property type="entry name" value="TPR-like"/>
    <property type="match status" value="1"/>
</dbReference>
<comment type="caution">
    <text evidence="3">The sequence shown here is derived from an EMBL/GenBank/DDBJ whole genome shotgun (WGS) entry which is preliminary data.</text>
</comment>
<protein>
    <recommendedName>
        <fullName evidence="5">Pentatricopeptide repeat-containing protein, chloroplastic</fullName>
    </recommendedName>
</protein>
<dbReference type="PANTHER" id="PTHR47447:SF17">
    <property type="entry name" value="OS12G0638900 PROTEIN"/>
    <property type="match status" value="1"/>
</dbReference>
<keyword evidence="1" id="KW-0677">Repeat</keyword>
<proteinExistence type="predicted"/>
<evidence type="ECO:0008006" key="5">
    <source>
        <dbReference type="Google" id="ProtNLM"/>
    </source>
</evidence>